<name>A0ABT1N8F4_9GAMM</name>
<organism evidence="1 2">
    <name type="scientific">Photobacterium pectinilyticum</name>
    <dbReference type="NCBI Taxonomy" id="2906793"/>
    <lineage>
        <taxon>Bacteria</taxon>
        <taxon>Pseudomonadati</taxon>
        <taxon>Pseudomonadota</taxon>
        <taxon>Gammaproteobacteria</taxon>
        <taxon>Vibrionales</taxon>
        <taxon>Vibrionaceae</taxon>
        <taxon>Photobacterium</taxon>
    </lineage>
</organism>
<keyword evidence="2" id="KW-1185">Reference proteome</keyword>
<proteinExistence type="predicted"/>
<evidence type="ECO:0000313" key="2">
    <source>
        <dbReference type="Proteomes" id="UP001524460"/>
    </source>
</evidence>
<dbReference type="RefSeq" id="WP_255045125.1">
    <property type="nucleotide sequence ID" value="NZ_JANEYT010000105.1"/>
</dbReference>
<reference evidence="1 2" key="1">
    <citation type="submission" date="2022-07" db="EMBL/GenBank/DDBJ databases">
        <title>Photobacterium pectinilyticum sp. nov., a marine bacterium isolated from surface seawater of Qingdao offshore.</title>
        <authorList>
            <person name="Wang X."/>
        </authorList>
    </citation>
    <scope>NUCLEOTIDE SEQUENCE [LARGE SCALE GENOMIC DNA]</scope>
    <source>
        <strain evidence="1 2">ZSDE20</strain>
    </source>
</reference>
<dbReference type="Proteomes" id="UP001524460">
    <property type="component" value="Unassembled WGS sequence"/>
</dbReference>
<protein>
    <submittedName>
        <fullName evidence="1">Uncharacterized protein</fullName>
    </submittedName>
</protein>
<comment type="caution">
    <text evidence="1">The sequence shown here is derived from an EMBL/GenBank/DDBJ whole genome shotgun (WGS) entry which is preliminary data.</text>
</comment>
<gene>
    <name evidence="1" type="ORF">NHN17_23585</name>
</gene>
<accession>A0ABT1N8F4</accession>
<sequence length="140" mass="16196">MAKTNMSKQTKLIRQIRQNIVQEQAVYLLHDFAGAETDELRQAIMWLVDNLELIEIAPDMYTPSRVNRLTRKVMPSHSLDSIVIAVLERHRVPYEFYGLTKTYLEGKANQIPAKMQIRTFEKLPFTIAVNGEDITPTYKS</sequence>
<evidence type="ECO:0000313" key="1">
    <source>
        <dbReference type="EMBL" id="MCQ1061027.1"/>
    </source>
</evidence>
<dbReference type="EMBL" id="JANEYT010000105">
    <property type="protein sequence ID" value="MCQ1061027.1"/>
    <property type="molecule type" value="Genomic_DNA"/>
</dbReference>